<dbReference type="EMBL" id="BNCP01000013">
    <property type="protein sequence ID" value="GIL78420.1"/>
    <property type="molecule type" value="Genomic_DNA"/>
</dbReference>
<sequence length="257" mass="26483">MSLHGTKASFDPLSTTGDASDDAFTTVFESLPAPSAATGNTGSTVSEYDSFMTARSAMSYMTASQERAMPGVGSSWAAPLVSEPVAPPALFNGQQDFGGTSALARQVPTGFEEEKAEGGPLYNPFLASSQPPLQKPQPQLKPPIPPAMRDSSNSFAAPPVKLPYPQSTTGGAVGPLSFGEVNSRDEAQTTAAFSVPMDLYDISDTFACQDAAAAAAAAGAAGAAAPAIAPTPPQVQALPPLYDFTREFSRMLPVSED</sequence>
<reference evidence="2" key="1">
    <citation type="journal article" date="2021" name="Proc. Natl. Acad. Sci. U.S.A.">
        <title>Three genomes in the algal genus Volvox reveal the fate of a haploid sex-determining region after a transition to homothallism.</title>
        <authorList>
            <person name="Yamamoto K."/>
            <person name="Hamaji T."/>
            <person name="Kawai-Toyooka H."/>
            <person name="Matsuzaki R."/>
            <person name="Takahashi F."/>
            <person name="Nishimura Y."/>
            <person name="Kawachi M."/>
            <person name="Noguchi H."/>
            <person name="Minakuchi Y."/>
            <person name="Umen J.G."/>
            <person name="Toyoda A."/>
            <person name="Nozaki H."/>
        </authorList>
    </citation>
    <scope>NUCLEOTIDE SEQUENCE</scope>
    <source>
        <strain evidence="2">NIES-3786</strain>
    </source>
</reference>
<comment type="caution">
    <text evidence="2">The sequence shown here is derived from an EMBL/GenBank/DDBJ whole genome shotgun (WGS) entry which is preliminary data.</text>
</comment>
<dbReference type="AlphaFoldDB" id="A0A8J4C9R6"/>
<evidence type="ECO:0000313" key="3">
    <source>
        <dbReference type="Proteomes" id="UP000747110"/>
    </source>
</evidence>
<feature type="non-terminal residue" evidence="2">
    <location>
        <position position="1"/>
    </location>
</feature>
<evidence type="ECO:0000313" key="2">
    <source>
        <dbReference type="EMBL" id="GIL78420.1"/>
    </source>
</evidence>
<proteinExistence type="predicted"/>
<organism evidence="2 3">
    <name type="scientific">Volvox reticuliferus</name>
    <dbReference type="NCBI Taxonomy" id="1737510"/>
    <lineage>
        <taxon>Eukaryota</taxon>
        <taxon>Viridiplantae</taxon>
        <taxon>Chlorophyta</taxon>
        <taxon>core chlorophytes</taxon>
        <taxon>Chlorophyceae</taxon>
        <taxon>CS clade</taxon>
        <taxon>Chlamydomonadales</taxon>
        <taxon>Volvocaceae</taxon>
        <taxon>Volvox</taxon>
    </lineage>
</organism>
<protein>
    <submittedName>
        <fullName evidence="2">Uncharacterized protein</fullName>
    </submittedName>
</protein>
<dbReference type="Proteomes" id="UP000747110">
    <property type="component" value="Unassembled WGS sequence"/>
</dbReference>
<gene>
    <name evidence="2" type="ORF">Vretifemale_7885</name>
</gene>
<name>A0A8J4C9R6_9CHLO</name>
<feature type="region of interest" description="Disordered" evidence="1">
    <location>
        <begin position="114"/>
        <end position="140"/>
    </location>
</feature>
<evidence type="ECO:0000256" key="1">
    <source>
        <dbReference type="SAM" id="MobiDB-lite"/>
    </source>
</evidence>
<accession>A0A8J4C9R6</accession>
<keyword evidence="3" id="KW-1185">Reference proteome</keyword>